<dbReference type="SUPFAM" id="SSF52540">
    <property type="entry name" value="P-loop containing nucleoside triphosphate hydrolases"/>
    <property type="match status" value="1"/>
</dbReference>
<dbReference type="Pfam" id="PF00270">
    <property type="entry name" value="DEAD"/>
    <property type="match status" value="1"/>
</dbReference>
<dbReference type="InterPro" id="IPR001650">
    <property type="entry name" value="Helicase_C-like"/>
</dbReference>
<dbReference type="PANTHER" id="PTHR12131:SF1">
    <property type="entry name" value="ATP-DEPENDENT RNA HELICASE SUPV3L1, MITOCHONDRIAL-RELATED"/>
    <property type="match status" value="1"/>
</dbReference>
<dbReference type="GO" id="GO:0003676">
    <property type="term" value="F:nucleic acid binding"/>
    <property type="evidence" value="ECO:0007669"/>
    <property type="project" value="InterPro"/>
</dbReference>
<protein>
    <submittedName>
        <fullName evidence="7">Ski2-like helicase</fullName>
    </submittedName>
</protein>
<evidence type="ECO:0000256" key="1">
    <source>
        <dbReference type="ARBA" id="ARBA00022741"/>
    </source>
</evidence>
<dbReference type="SMART" id="SM00487">
    <property type="entry name" value="DEXDc"/>
    <property type="match status" value="1"/>
</dbReference>
<dbReference type="Proteomes" id="UP000033640">
    <property type="component" value="Unassembled WGS sequence"/>
</dbReference>
<evidence type="ECO:0000313" key="8">
    <source>
        <dbReference type="Proteomes" id="UP000033640"/>
    </source>
</evidence>
<dbReference type="OrthoDB" id="9815222at2"/>
<dbReference type="AlphaFoldDB" id="A0A0F0L567"/>
<dbReference type="PANTHER" id="PTHR12131">
    <property type="entry name" value="ATP-DEPENDENT RNA AND DNA HELICASE"/>
    <property type="match status" value="1"/>
</dbReference>
<dbReference type="PROSITE" id="PS51194">
    <property type="entry name" value="HELICASE_CTER"/>
    <property type="match status" value="1"/>
</dbReference>
<dbReference type="InterPro" id="IPR011545">
    <property type="entry name" value="DEAD/DEAH_box_helicase_dom"/>
</dbReference>
<organism evidence="7 8">
    <name type="scientific">Microbacterium oxydans</name>
    <dbReference type="NCBI Taxonomy" id="82380"/>
    <lineage>
        <taxon>Bacteria</taxon>
        <taxon>Bacillati</taxon>
        <taxon>Actinomycetota</taxon>
        <taxon>Actinomycetes</taxon>
        <taxon>Micrococcales</taxon>
        <taxon>Microbacteriaceae</taxon>
        <taxon>Microbacterium</taxon>
    </lineage>
</organism>
<keyword evidence="4" id="KW-0067">ATP-binding</keyword>
<dbReference type="InterPro" id="IPR014001">
    <property type="entry name" value="Helicase_ATP-bd"/>
</dbReference>
<evidence type="ECO:0000259" key="6">
    <source>
        <dbReference type="PROSITE" id="PS51194"/>
    </source>
</evidence>
<dbReference type="RefSeq" id="WP_052679154.1">
    <property type="nucleotide sequence ID" value="NZ_JYIW01000026.1"/>
</dbReference>
<feature type="domain" description="Helicase ATP-binding" evidence="5">
    <location>
        <begin position="113"/>
        <end position="239"/>
    </location>
</feature>
<proteinExistence type="predicted"/>
<evidence type="ECO:0000256" key="4">
    <source>
        <dbReference type="ARBA" id="ARBA00022840"/>
    </source>
</evidence>
<dbReference type="InterPro" id="IPR027417">
    <property type="entry name" value="P-loop_NTPase"/>
</dbReference>
<keyword evidence="3 7" id="KW-0347">Helicase</keyword>
<reference evidence="7 8" key="1">
    <citation type="submission" date="2015-02" db="EMBL/GenBank/DDBJ databases">
        <title>Draft genome sequences of ten Microbacterium spp. with emphasis on heavy metal contaminated environments.</title>
        <authorList>
            <person name="Corretto E."/>
        </authorList>
    </citation>
    <scope>NUCLEOTIDE SEQUENCE [LARGE SCALE GENOMIC DNA]</scope>
    <source>
        <strain evidence="7 8">BEL4b</strain>
    </source>
</reference>
<dbReference type="Gene3D" id="3.40.50.300">
    <property type="entry name" value="P-loop containing nucleotide triphosphate hydrolases"/>
    <property type="match status" value="2"/>
</dbReference>
<keyword evidence="1" id="KW-0547">Nucleotide-binding</keyword>
<sequence length="704" mass="78198">MEMTFRQARTLLKKGLLSDDNAFEVLGALGRETSFGNRDAARDAIFWALGQRTAIPGGLSPLMESLLREHGLFPYVQDVLDMPLGDRLAYAAHRPDADMGRDLVFHAEQAKVYEHLRAGENVVLSAPTSFGKSLIIDAYLAEKSFTNAVIIVPTLALMDECRRRLTRLPGDFKVITHGSQKLGERNLFVMTQERFIELDALPQIEFFVVDEFYKLDPSHGDVERSAVLNIALDTLLGTGAQFYLLGPSVASISKLAEARLDTTFVHHTDFTTVATDVRRIETEDLTEAVPEICQELDGGTLIFCRSPKRTREVAEWLLARGVGGGHNLETAADWIGEAFHEEWTLAKALRQGIGIHHGKLPRALGHHMVRLFEEGRLPYLIVTSTLIEGVNTSARNIVIVDPTVSTSKYDRFTFNNISGRSGRMSKHFVGRVIVFNEPPADDGTAVDIPALSQSTRLDDAVLLQLSESSLSDGALERLREIERTSAVSLSTLRRNKGVPVAKQMEVGAALRDNRQRWQPALSWRTGVPGVEEVKRMGDVLVQLTGTGNVVRSGKQLSARINMLRHQGGDVAALARQEMERNGKSADEAIEDTLDFARNWMQFKIPRALMTATSLGQDVWGPATKVSNPLAFVAQLENMFMPPFVVMLEEYGLPTSTTMKIKDQLGLDSAESLDEVLDRLREVRQVPRTMGPFEREMIVDTIRTI</sequence>
<accession>A0A0F0L567</accession>
<dbReference type="EMBL" id="JYIW01000026">
    <property type="protein sequence ID" value="KJL28312.1"/>
    <property type="molecule type" value="Genomic_DNA"/>
</dbReference>
<evidence type="ECO:0000313" key="7">
    <source>
        <dbReference type="EMBL" id="KJL28312.1"/>
    </source>
</evidence>
<keyword evidence="2" id="KW-0378">Hydrolase</keyword>
<dbReference type="SMART" id="SM00490">
    <property type="entry name" value="HELICc"/>
    <property type="match status" value="1"/>
</dbReference>
<dbReference type="GO" id="GO:0004386">
    <property type="term" value="F:helicase activity"/>
    <property type="evidence" value="ECO:0007669"/>
    <property type="project" value="UniProtKB-KW"/>
</dbReference>
<comment type="caution">
    <text evidence="7">The sequence shown here is derived from an EMBL/GenBank/DDBJ whole genome shotgun (WGS) entry which is preliminary data.</text>
</comment>
<feature type="domain" description="Helicase C-terminal" evidence="6">
    <location>
        <begin position="284"/>
        <end position="469"/>
    </location>
</feature>
<dbReference type="PROSITE" id="PS51192">
    <property type="entry name" value="HELICASE_ATP_BIND_1"/>
    <property type="match status" value="1"/>
</dbReference>
<evidence type="ECO:0000256" key="2">
    <source>
        <dbReference type="ARBA" id="ARBA00022801"/>
    </source>
</evidence>
<dbReference type="GO" id="GO:0016787">
    <property type="term" value="F:hydrolase activity"/>
    <property type="evidence" value="ECO:0007669"/>
    <property type="project" value="UniProtKB-KW"/>
</dbReference>
<dbReference type="PATRIC" id="fig|82380.11.peg.3413"/>
<evidence type="ECO:0000259" key="5">
    <source>
        <dbReference type="PROSITE" id="PS51192"/>
    </source>
</evidence>
<dbReference type="InterPro" id="IPR050699">
    <property type="entry name" value="RNA-DNA_Helicase"/>
</dbReference>
<name>A0A0F0L567_9MICO</name>
<dbReference type="GO" id="GO:0005524">
    <property type="term" value="F:ATP binding"/>
    <property type="evidence" value="ECO:0007669"/>
    <property type="project" value="UniProtKB-KW"/>
</dbReference>
<evidence type="ECO:0000256" key="3">
    <source>
        <dbReference type="ARBA" id="ARBA00022806"/>
    </source>
</evidence>
<gene>
    <name evidence="7" type="ORF">RS83_03383</name>
</gene>